<proteinExistence type="predicted"/>
<dbReference type="AlphaFoldDB" id="A0A553R8I8"/>
<name>A0A553R8I8_9TELE</name>
<reference evidence="1 2" key="1">
    <citation type="journal article" date="2019" name="Sci. Data">
        <title>Hybrid genome assembly and annotation of Danionella translucida.</title>
        <authorList>
            <person name="Kadobianskyi M."/>
            <person name="Schulze L."/>
            <person name="Schuelke M."/>
            <person name="Judkewitz B."/>
        </authorList>
    </citation>
    <scope>NUCLEOTIDE SEQUENCE [LARGE SCALE GENOMIC DNA]</scope>
    <source>
        <strain evidence="1 2">Bolton</strain>
    </source>
</reference>
<comment type="caution">
    <text evidence="1">The sequence shown here is derived from an EMBL/GenBank/DDBJ whole genome shotgun (WGS) entry which is preliminary data.</text>
</comment>
<evidence type="ECO:0000313" key="1">
    <source>
        <dbReference type="EMBL" id="TRY98501.1"/>
    </source>
</evidence>
<organism evidence="1 2">
    <name type="scientific">Danionella cerebrum</name>
    <dbReference type="NCBI Taxonomy" id="2873325"/>
    <lineage>
        <taxon>Eukaryota</taxon>
        <taxon>Metazoa</taxon>
        <taxon>Chordata</taxon>
        <taxon>Craniata</taxon>
        <taxon>Vertebrata</taxon>
        <taxon>Euteleostomi</taxon>
        <taxon>Actinopterygii</taxon>
        <taxon>Neopterygii</taxon>
        <taxon>Teleostei</taxon>
        <taxon>Ostariophysi</taxon>
        <taxon>Cypriniformes</taxon>
        <taxon>Danionidae</taxon>
        <taxon>Danioninae</taxon>
        <taxon>Danionella</taxon>
    </lineage>
</organism>
<dbReference type="Proteomes" id="UP000316079">
    <property type="component" value="Unassembled WGS sequence"/>
</dbReference>
<gene>
    <name evidence="1" type="ORF">DNTS_014637</name>
</gene>
<keyword evidence="2" id="KW-1185">Reference proteome</keyword>
<evidence type="ECO:0000313" key="2">
    <source>
        <dbReference type="Proteomes" id="UP000316079"/>
    </source>
</evidence>
<protein>
    <recommendedName>
        <fullName evidence="3">Long-chain-fatty-acid--CoA ligase 1</fullName>
    </recommendedName>
</protein>
<dbReference type="EMBL" id="SRMA01025159">
    <property type="protein sequence ID" value="TRY98501.1"/>
    <property type="molecule type" value="Genomic_DNA"/>
</dbReference>
<sequence>MQTPDLLKQLRIPELSEVRDYLRSFSTHTLVGMGALTAATAYWLATRPKALKPPCDLSMQSVELPGGELARRGAVLNGGALLSHYYEDAKTMYECFQRGLRESSTCPSLSVQPPSH</sequence>
<evidence type="ECO:0008006" key="3">
    <source>
        <dbReference type="Google" id="ProtNLM"/>
    </source>
</evidence>
<accession>A0A553R8I8</accession>